<dbReference type="InterPro" id="IPR011990">
    <property type="entry name" value="TPR-like_helical_dom_sf"/>
</dbReference>
<gene>
    <name evidence="2" type="ORF">G3A44_15730</name>
</gene>
<organism evidence="2 3">
    <name type="scientific">Ideonella livida</name>
    <dbReference type="NCBI Taxonomy" id="2707176"/>
    <lineage>
        <taxon>Bacteria</taxon>
        <taxon>Pseudomonadati</taxon>
        <taxon>Pseudomonadota</taxon>
        <taxon>Betaproteobacteria</taxon>
        <taxon>Burkholderiales</taxon>
        <taxon>Sphaerotilaceae</taxon>
        <taxon>Ideonella</taxon>
    </lineage>
</organism>
<sequence>MPTPRQPLTRRACLGRLRRWGGLGALPLIGGLGGGLAGCAPLSRTLTPPLTQALQRDPEAARPTRAEVRDVPFVAQGDLLCGPASLAMLLGHAGQPAPLSRLTARTYLPGRQGSLQAEMLATLRREGLLAGRLRPAPHALSDALDELAHGQPVAVLLNLSLSWWTRWHYAVLTGYDLQAQTVRLHSGDTPDAHWPLSTLEHTWARSGHWALRACRPGTLPRHTEPERLLADVLGLEQALGSEAPAVLQAWAAAQERHPDVASFWLGWGNALAARQDWPAAAQAFKGLVARQDSAVAWNNLAWCHLQAGELEAAEQALSRAQQRLAGEPHWAAAVADTQRALELARPTPAGAARGPAVAR</sequence>
<dbReference type="Pfam" id="PF13432">
    <property type="entry name" value="TPR_16"/>
    <property type="match status" value="1"/>
</dbReference>
<dbReference type="Proteomes" id="UP000484255">
    <property type="component" value="Unassembled WGS sequence"/>
</dbReference>
<dbReference type="AlphaFoldDB" id="A0A7C9TKC2"/>
<dbReference type="SUPFAM" id="SSF48452">
    <property type="entry name" value="TPR-like"/>
    <property type="match status" value="1"/>
</dbReference>
<dbReference type="RefSeq" id="WP_163458692.1">
    <property type="nucleotide sequence ID" value="NZ_JAAGOH010000020.1"/>
</dbReference>
<dbReference type="NCBIfam" id="NF033920">
    <property type="entry name" value="C39_PA2778_fam"/>
    <property type="match status" value="1"/>
</dbReference>
<name>A0A7C9TKC2_9BURK</name>
<dbReference type="Gene3D" id="3.90.70.10">
    <property type="entry name" value="Cysteine proteinases"/>
    <property type="match status" value="1"/>
</dbReference>
<accession>A0A7C9TKC2</accession>
<dbReference type="EMBL" id="JAAGOH010000020">
    <property type="protein sequence ID" value="NDY92640.1"/>
    <property type="molecule type" value="Genomic_DNA"/>
</dbReference>
<protein>
    <submittedName>
        <fullName evidence="2">PA2778 family cysteine peptidase</fullName>
    </submittedName>
</protein>
<feature type="domain" description="Peptidase C39-like" evidence="1">
    <location>
        <begin position="70"/>
        <end position="183"/>
    </location>
</feature>
<dbReference type="InterPro" id="IPR039564">
    <property type="entry name" value="Peptidase_C39-like"/>
</dbReference>
<dbReference type="Gene3D" id="1.25.40.10">
    <property type="entry name" value="Tetratricopeptide repeat domain"/>
    <property type="match status" value="1"/>
</dbReference>
<keyword evidence="3" id="KW-1185">Reference proteome</keyword>
<evidence type="ECO:0000313" key="2">
    <source>
        <dbReference type="EMBL" id="NDY92640.1"/>
    </source>
</evidence>
<comment type="caution">
    <text evidence="2">The sequence shown here is derived from an EMBL/GenBank/DDBJ whole genome shotgun (WGS) entry which is preliminary data.</text>
</comment>
<reference evidence="2 3" key="1">
    <citation type="submission" date="2020-02" db="EMBL/GenBank/DDBJ databases">
        <title>Ideonella bacterium strain TBM-1.</title>
        <authorList>
            <person name="Chen W.-M."/>
        </authorList>
    </citation>
    <scope>NUCLEOTIDE SEQUENCE [LARGE SCALE GENOMIC DNA]</scope>
    <source>
        <strain evidence="2 3">TBM-1</strain>
    </source>
</reference>
<dbReference type="Pfam" id="PF13529">
    <property type="entry name" value="Peptidase_C39_2"/>
    <property type="match status" value="1"/>
</dbReference>
<evidence type="ECO:0000259" key="1">
    <source>
        <dbReference type="Pfam" id="PF13529"/>
    </source>
</evidence>
<proteinExistence type="predicted"/>
<evidence type="ECO:0000313" key="3">
    <source>
        <dbReference type="Proteomes" id="UP000484255"/>
    </source>
</evidence>